<evidence type="ECO:0000313" key="3">
    <source>
        <dbReference type="Proteomes" id="UP001321700"/>
    </source>
</evidence>
<dbReference type="EMBL" id="JAVBIK010000001">
    <property type="protein sequence ID" value="MDT7519240.1"/>
    <property type="molecule type" value="Genomic_DNA"/>
</dbReference>
<dbReference type="PROSITE" id="PS51257">
    <property type="entry name" value="PROKAR_LIPOPROTEIN"/>
    <property type="match status" value="1"/>
</dbReference>
<dbReference type="InterPro" id="IPR014917">
    <property type="entry name" value="DUF1800"/>
</dbReference>
<evidence type="ECO:0000313" key="2">
    <source>
        <dbReference type="EMBL" id="MDT7519240.1"/>
    </source>
</evidence>
<sequence length="519" mass="57368">MRSDTRLLRFAPLWGLCVALLSLSGCAPLPSGGVADGPAPTAQARYEWLNRITWGANTATARVVEQQGSARWLQQQLQPQGASLPESAQATVSAMTISQTGLTDLVHTMEKQRKDADALRDDVAKKAAQQAYQQELNRLAREAATRHVLRALYSPAQVQEQMTWFWLNHFNVHLSKHNLRAMLGDYEDSALRPHALGRFRDLLGAVSYHPAMLRYLDNDQNAAGRINENFARELMELHTLGVDAGYTQKDVQELARVLTGLGVNMNSGNPNLRKELNLFYVRKGIFEFNPQRHDTGPKALLGQAITGEGLAEIEQALDLLARHPATARFVSRKLATFWLSDTPPQALVDRMAATWRATDGQIARVLETLFTAPEFTNARPTKFKDPMRYVLSSVRLAYDDKAVLNVGPVLNWINRMGQPLYGRQTPDGYPLVASAWDSAGQLTTRFEIAKAIGSGSAGLFKSDGPQSTEKAAFPQLANALYYQAIQSGLSSATRAALDQANSPQEWNTFLLAAPESMRR</sequence>
<protein>
    <submittedName>
        <fullName evidence="2">DUF1800 domain-containing protein</fullName>
    </submittedName>
</protein>
<evidence type="ECO:0000256" key="1">
    <source>
        <dbReference type="SAM" id="SignalP"/>
    </source>
</evidence>
<dbReference type="Proteomes" id="UP001321700">
    <property type="component" value="Unassembled WGS sequence"/>
</dbReference>
<keyword evidence="1" id="KW-0732">Signal</keyword>
<gene>
    <name evidence="2" type="ORF">RAE19_11035</name>
</gene>
<dbReference type="Pfam" id="PF08811">
    <property type="entry name" value="DUF1800"/>
    <property type="match status" value="1"/>
</dbReference>
<keyword evidence="3" id="KW-1185">Reference proteome</keyword>
<accession>A0ABU3KNA9</accession>
<name>A0ABU3KNA9_9BURK</name>
<feature type="chain" id="PRO_5047455036" evidence="1">
    <location>
        <begin position="28"/>
        <end position="519"/>
    </location>
</feature>
<feature type="signal peptide" evidence="1">
    <location>
        <begin position="1"/>
        <end position="27"/>
    </location>
</feature>
<proteinExistence type="predicted"/>
<organism evidence="2 3">
    <name type="scientific">Rhodoferax potami</name>
    <dbReference type="NCBI Taxonomy" id="3068338"/>
    <lineage>
        <taxon>Bacteria</taxon>
        <taxon>Pseudomonadati</taxon>
        <taxon>Pseudomonadota</taxon>
        <taxon>Betaproteobacteria</taxon>
        <taxon>Burkholderiales</taxon>
        <taxon>Comamonadaceae</taxon>
        <taxon>Rhodoferax</taxon>
    </lineage>
</organism>
<comment type="caution">
    <text evidence="2">The sequence shown here is derived from an EMBL/GenBank/DDBJ whole genome shotgun (WGS) entry which is preliminary data.</text>
</comment>
<reference evidence="2 3" key="1">
    <citation type="submission" date="2023-08" db="EMBL/GenBank/DDBJ databases">
        <title>Rhodoferax potami sp. nov. and Rhodoferax mekongensis sp. nov., isolated from the Mekong River in Thailand.</title>
        <authorList>
            <person name="Kitikhun S."/>
            <person name="Charoenyingcharoen P."/>
            <person name="Siriarchawattana P."/>
            <person name="Likhitrattanapisal S."/>
            <person name="Nilsakha T."/>
            <person name="Chanpet A."/>
            <person name="Rattanawaree P."/>
            <person name="Ingsriswang S."/>
        </authorList>
    </citation>
    <scope>NUCLEOTIDE SEQUENCE [LARGE SCALE GENOMIC DNA]</scope>
    <source>
        <strain evidence="2 3">TBRC 17660</strain>
    </source>
</reference>
<dbReference type="RefSeq" id="WP_313874934.1">
    <property type="nucleotide sequence ID" value="NZ_JAVBIK010000001.1"/>
</dbReference>